<comment type="caution">
    <text evidence="3">The sequence shown here is derived from an EMBL/GenBank/DDBJ whole genome shotgun (WGS) entry which is preliminary data.</text>
</comment>
<organism evidence="3 4">
    <name type="scientific">Candidatus Taylorbacteria bacterium RIFCSPHIGHO2_02_FULL_43_32b</name>
    <dbReference type="NCBI Taxonomy" id="1802306"/>
    <lineage>
        <taxon>Bacteria</taxon>
        <taxon>Candidatus Tayloriibacteriota</taxon>
    </lineage>
</organism>
<reference evidence="3 4" key="1">
    <citation type="journal article" date="2016" name="Nat. Commun.">
        <title>Thousands of microbial genomes shed light on interconnected biogeochemical processes in an aquifer system.</title>
        <authorList>
            <person name="Anantharaman K."/>
            <person name="Brown C.T."/>
            <person name="Hug L.A."/>
            <person name="Sharon I."/>
            <person name="Castelle C.J."/>
            <person name="Probst A.J."/>
            <person name="Thomas B.C."/>
            <person name="Singh A."/>
            <person name="Wilkins M.J."/>
            <person name="Karaoz U."/>
            <person name="Brodie E.L."/>
            <person name="Williams K.H."/>
            <person name="Hubbard S.S."/>
            <person name="Banfield J.F."/>
        </authorList>
    </citation>
    <scope>NUCLEOTIDE SEQUENCE [LARGE SCALE GENOMIC DNA]</scope>
</reference>
<evidence type="ECO:0000313" key="4">
    <source>
        <dbReference type="Proteomes" id="UP000177130"/>
    </source>
</evidence>
<sequence length="483" mass="52630">MNVKILLAIASALLIAIGLVGEMRSVLIIGLGAMFAIVVAWLWKNTKAQPPISKRSSNGHTIRVMPKRAIELFVILGLVIILIGLTFSVIFNMWEPVILLSVSFLAYVASGATYVKQDKVATYLLFGESVGNLEPGFVLAPPIITRIVKLPSAIMRFVVGVRTDKTGNIIPNKAVSVEEIVITDDAQRFVLFTDSKIAKNLVPNPDKFDPKGHLKDEDWIPDPQWPAKEEGDETDPLQMAQTTSPVVAVLMKISDASKFLKATTSIPNAFGNVARVVEGALLNFSGKNTLKFSTAHASNFVEIIKRRVEWQVGDPQAKQRLDAIMDGLPETEKQKLDFVEWGVDLRDVVIADWGLSYNLNVSLESVPRAMLAKQVIIEEKKGEAEGIRRIGKAHAEAAKAMVEDKNSREYALWMAGMKASVEMVSKSKIAIVPADGGIASLTTTGIVVGQEVQRALAQKAAEDEKKPDNAETTQQDNSHGGGK</sequence>
<keyword evidence="2" id="KW-1133">Transmembrane helix</keyword>
<gene>
    <name evidence="3" type="ORF">A3C72_04060</name>
</gene>
<dbReference type="EMBL" id="MHRK01000057">
    <property type="protein sequence ID" value="OHA22222.1"/>
    <property type="molecule type" value="Genomic_DNA"/>
</dbReference>
<dbReference type="AlphaFoldDB" id="A0A1G2MGT9"/>
<proteinExistence type="predicted"/>
<keyword evidence="2" id="KW-0812">Transmembrane</keyword>
<feature type="region of interest" description="Disordered" evidence="1">
    <location>
        <begin position="456"/>
        <end position="483"/>
    </location>
</feature>
<protein>
    <recommendedName>
        <fullName evidence="5">Band 7 domain-containing protein</fullName>
    </recommendedName>
</protein>
<accession>A0A1G2MGT9</accession>
<feature type="compositionally biased region" description="Polar residues" evidence="1">
    <location>
        <begin position="470"/>
        <end position="483"/>
    </location>
</feature>
<evidence type="ECO:0000313" key="3">
    <source>
        <dbReference type="EMBL" id="OHA22222.1"/>
    </source>
</evidence>
<feature type="transmembrane region" description="Helical" evidence="2">
    <location>
        <begin position="26"/>
        <end position="43"/>
    </location>
</feature>
<feature type="compositionally biased region" description="Basic and acidic residues" evidence="1">
    <location>
        <begin position="460"/>
        <end position="469"/>
    </location>
</feature>
<dbReference type="Proteomes" id="UP000177130">
    <property type="component" value="Unassembled WGS sequence"/>
</dbReference>
<feature type="transmembrane region" description="Helical" evidence="2">
    <location>
        <begin position="72"/>
        <end position="91"/>
    </location>
</feature>
<name>A0A1G2MGT9_9BACT</name>
<evidence type="ECO:0000256" key="2">
    <source>
        <dbReference type="SAM" id="Phobius"/>
    </source>
</evidence>
<keyword evidence="2" id="KW-0472">Membrane</keyword>
<evidence type="ECO:0008006" key="5">
    <source>
        <dbReference type="Google" id="ProtNLM"/>
    </source>
</evidence>
<evidence type="ECO:0000256" key="1">
    <source>
        <dbReference type="SAM" id="MobiDB-lite"/>
    </source>
</evidence>